<feature type="chain" id="PRO_5015033984" evidence="1">
    <location>
        <begin position="24"/>
        <end position="222"/>
    </location>
</feature>
<reference evidence="2" key="2">
    <citation type="submission" date="2014-07" db="EMBL/GenBank/DDBJ databases">
        <authorList>
            <person name="Hull J."/>
        </authorList>
    </citation>
    <scope>NUCLEOTIDE SEQUENCE</scope>
</reference>
<sequence length="222" mass="25975">MVCDRMLVLQLVVLLSMARSGVTDDQCAREGCQEWNKYTDYYVKYSNQLSMTNDSIQIMDIDVDLPLLLGLPLSMSAKQGRMGVRSTLTRRFNSCKCSTVCNQTLSSFFQYDNLVLTYDKVEARYLYFIRMESNLVMRINANSFRFAITKTCTSCYLNSLEVQDFQDYDIEIESSYWWNRWFMRPILGYGLEHYNKAFISNIINDQVSELFAPFISTYCTFD</sequence>
<organism evidence="2">
    <name type="scientific">Lygus hesperus</name>
    <name type="common">Western plant bug</name>
    <dbReference type="NCBI Taxonomy" id="30085"/>
    <lineage>
        <taxon>Eukaryota</taxon>
        <taxon>Metazoa</taxon>
        <taxon>Ecdysozoa</taxon>
        <taxon>Arthropoda</taxon>
        <taxon>Hexapoda</taxon>
        <taxon>Insecta</taxon>
        <taxon>Pterygota</taxon>
        <taxon>Neoptera</taxon>
        <taxon>Paraneoptera</taxon>
        <taxon>Hemiptera</taxon>
        <taxon>Heteroptera</taxon>
        <taxon>Panheteroptera</taxon>
        <taxon>Cimicomorpha</taxon>
        <taxon>Miridae</taxon>
        <taxon>Mirini</taxon>
        <taxon>Lygus</taxon>
    </lineage>
</organism>
<reference evidence="2" key="1">
    <citation type="journal article" date="2014" name="PLoS ONE">
        <title>Transcriptome-Based Identification of ABC Transporters in the Western Tarnished Plant Bug Lygus hesperus.</title>
        <authorList>
            <person name="Hull J.J."/>
            <person name="Chaney K."/>
            <person name="Geib S.M."/>
            <person name="Fabrick J.A."/>
            <person name="Brent C.S."/>
            <person name="Walsh D."/>
            <person name="Lavine L.C."/>
        </authorList>
    </citation>
    <scope>NUCLEOTIDE SEQUENCE</scope>
</reference>
<name>A0A0A9YEN3_LYGHE</name>
<proteinExistence type="predicted"/>
<dbReference type="AlphaFoldDB" id="A0A0A9YEN3"/>
<feature type="signal peptide" evidence="1">
    <location>
        <begin position="1"/>
        <end position="23"/>
    </location>
</feature>
<gene>
    <name evidence="2" type="primary">Galp</name>
    <name evidence="2" type="ORF">CM83_34254</name>
</gene>
<dbReference type="EMBL" id="GBRD01014111">
    <property type="protein sequence ID" value="JAG51715.1"/>
    <property type="molecule type" value="Transcribed_RNA"/>
</dbReference>
<evidence type="ECO:0000256" key="1">
    <source>
        <dbReference type="SAM" id="SignalP"/>
    </source>
</evidence>
<protein>
    <submittedName>
        <fullName evidence="2">Galanin-like peptide</fullName>
    </submittedName>
</protein>
<keyword evidence="1" id="KW-0732">Signal</keyword>
<evidence type="ECO:0000313" key="2">
    <source>
        <dbReference type="EMBL" id="JAG27985.1"/>
    </source>
</evidence>
<evidence type="ECO:0000313" key="3">
    <source>
        <dbReference type="EMBL" id="JAG51715.1"/>
    </source>
</evidence>
<reference evidence="3" key="3">
    <citation type="submission" date="2014-09" db="EMBL/GenBank/DDBJ databases">
        <authorList>
            <person name="Magalhaes I.L.F."/>
            <person name="Oliveira U."/>
            <person name="Santos F.R."/>
            <person name="Vidigal T.H.D.A."/>
            <person name="Brescovit A.D."/>
            <person name="Santos A.J."/>
        </authorList>
    </citation>
    <scope>NUCLEOTIDE SEQUENCE</scope>
</reference>
<dbReference type="EMBL" id="GBHO01015619">
    <property type="protein sequence ID" value="JAG27985.1"/>
    <property type="molecule type" value="Transcribed_RNA"/>
</dbReference>
<accession>A0A0A9YEN3</accession>